<sequence length="198" mass="21917">MQQREHASFGSRALLFAGLVLLWAMLWGQFTVLSLLTGIAIAAIVTILFYLPAVQFSRRLNPVRAVYFFLRLFVDIVLASFQVAWIVVKPGPPPRNSIVAVHLRTRSDLITMWVAESLSLVPGSIVVDLDRGASILYLHVLDTDDDRDVEAARARVLATEKRIVRGFGSAHDVELVCGTAPEPVPVEDRSTARPEGER</sequence>
<dbReference type="PANTHER" id="PTHR34584">
    <property type="entry name" value="NA(+)/H(+) ANTIPORTER SUBUNIT E1"/>
    <property type="match status" value="1"/>
</dbReference>
<feature type="compositionally biased region" description="Basic and acidic residues" evidence="7">
    <location>
        <begin position="186"/>
        <end position="198"/>
    </location>
</feature>
<proteinExistence type="inferred from homology"/>
<keyword evidence="6 8" id="KW-0472">Membrane</keyword>
<keyword evidence="5 8" id="KW-1133">Transmembrane helix</keyword>
<dbReference type="PANTHER" id="PTHR34584:SF1">
    <property type="entry name" value="NA(+)_H(+) ANTIPORTER SUBUNIT E1"/>
    <property type="match status" value="1"/>
</dbReference>
<dbReference type="OrthoDB" id="3556991at2"/>
<gene>
    <name evidence="9" type="ORF">ELQ94_11610</name>
</gene>
<keyword evidence="3" id="KW-1003">Cell membrane</keyword>
<evidence type="ECO:0000256" key="3">
    <source>
        <dbReference type="ARBA" id="ARBA00022475"/>
    </source>
</evidence>
<evidence type="ECO:0000256" key="5">
    <source>
        <dbReference type="ARBA" id="ARBA00022989"/>
    </source>
</evidence>
<dbReference type="GO" id="GO:0008324">
    <property type="term" value="F:monoatomic cation transmembrane transporter activity"/>
    <property type="evidence" value="ECO:0007669"/>
    <property type="project" value="InterPro"/>
</dbReference>
<evidence type="ECO:0000256" key="4">
    <source>
        <dbReference type="ARBA" id="ARBA00022692"/>
    </source>
</evidence>
<evidence type="ECO:0000256" key="8">
    <source>
        <dbReference type="SAM" id="Phobius"/>
    </source>
</evidence>
<evidence type="ECO:0000256" key="1">
    <source>
        <dbReference type="ARBA" id="ARBA00004651"/>
    </source>
</evidence>
<feature type="transmembrane region" description="Helical" evidence="8">
    <location>
        <begin position="9"/>
        <end position="26"/>
    </location>
</feature>
<feature type="transmembrane region" description="Helical" evidence="8">
    <location>
        <begin position="32"/>
        <end position="53"/>
    </location>
</feature>
<evidence type="ECO:0000313" key="9">
    <source>
        <dbReference type="EMBL" id="RUQ98968.1"/>
    </source>
</evidence>
<protein>
    <submittedName>
        <fullName evidence="9">Na+/H+ antiporter subunit E</fullName>
    </submittedName>
</protein>
<keyword evidence="4 8" id="KW-0812">Transmembrane</keyword>
<comment type="similarity">
    <text evidence="2">Belongs to the CPA3 antiporters (TC 2.A.63) subunit E family.</text>
</comment>
<organism evidence="9 10">
    <name type="scientific">Labedella endophytica</name>
    <dbReference type="NCBI Taxonomy" id="1523160"/>
    <lineage>
        <taxon>Bacteria</taxon>
        <taxon>Bacillati</taxon>
        <taxon>Actinomycetota</taxon>
        <taxon>Actinomycetes</taxon>
        <taxon>Micrococcales</taxon>
        <taxon>Microbacteriaceae</taxon>
        <taxon>Labedella</taxon>
    </lineage>
</organism>
<keyword evidence="10" id="KW-1185">Reference proteome</keyword>
<dbReference type="AlphaFoldDB" id="A0A3S0WWA3"/>
<dbReference type="Proteomes" id="UP000274909">
    <property type="component" value="Unassembled WGS sequence"/>
</dbReference>
<name>A0A3S0WWA3_9MICO</name>
<accession>A0A3S0WWA3</accession>
<feature type="region of interest" description="Disordered" evidence="7">
    <location>
        <begin position="179"/>
        <end position="198"/>
    </location>
</feature>
<dbReference type="GO" id="GO:0005886">
    <property type="term" value="C:plasma membrane"/>
    <property type="evidence" value="ECO:0007669"/>
    <property type="project" value="UniProtKB-SubCell"/>
</dbReference>
<feature type="transmembrane region" description="Helical" evidence="8">
    <location>
        <begin position="65"/>
        <end position="88"/>
    </location>
</feature>
<dbReference type="NCBIfam" id="NF006521">
    <property type="entry name" value="PRK08965.1-5"/>
    <property type="match status" value="1"/>
</dbReference>
<evidence type="ECO:0000256" key="6">
    <source>
        <dbReference type="ARBA" id="ARBA00023136"/>
    </source>
</evidence>
<evidence type="ECO:0000256" key="7">
    <source>
        <dbReference type="SAM" id="MobiDB-lite"/>
    </source>
</evidence>
<comment type="caution">
    <text evidence="9">The sequence shown here is derived from an EMBL/GenBank/DDBJ whole genome shotgun (WGS) entry which is preliminary data.</text>
</comment>
<dbReference type="RefSeq" id="WP_127050507.1">
    <property type="nucleotide sequence ID" value="NZ_RZGZ01000003.1"/>
</dbReference>
<reference evidence="9 10" key="1">
    <citation type="submission" date="2018-12" db="EMBL/GenBank/DDBJ databases">
        <authorList>
            <person name="Li F."/>
        </authorList>
    </citation>
    <scope>NUCLEOTIDE SEQUENCE [LARGE SCALE GENOMIC DNA]</scope>
    <source>
        <strain evidence="9 10">EGI 6500705</strain>
    </source>
</reference>
<evidence type="ECO:0000313" key="10">
    <source>
        <dbReference type="Proteomes" id="UP000274909"/>
    </source>
</evidence>
<dbReference type="InterPro" id="IPR002758">
    <property type="entry name" value="Cation_antiport_E"/>
</dbReference>
<comment type="subcellular location">
    <subcellularLocation>
        <location evidence="1">Cell membrane</location>
        <topology evidence="1">Multi-pass membrane protein</topology>
    </subcellularLocation>
</comment>
<dbReference type="EMBL" id="RZGZ01000003">
    <property type="protein sequence ID" value="RUQ98968.1"/>
    <property type="molecule type" value="Genomic_DNA"/>
</dbReference>
<dbReference type="Pfam" id="PF01899">
    <property type="entry name" value="MNHE"/>
    <property type="match status" value="1"/>
</dbReference>
<evidence type="ECO:0000256" key="2">
    <source>
        <dbReference type="ARBA" id="ARBA00006228"/>
    </source>
</evidence>